<feature type="signal peptide" evidence="1">
    <location>
        <begin position="1"/>
        <end position="22"/>
    </location>
</feature>
<proteinExistence type="predicted"/>
<evidence type="ECO:0008006" key="4">
    <source>
        <dbReference type="Google" id="ProtNLM"/>
    </source>
</evidence>
<evidence type="ECO:0000313" key="2">
    <source>
        <dbReference type="EMBL" id="MBT0607246.1"/>
    </source>
</evidence>
<keyword evidence="1" id="KW-0732">Signal</keyword>
<gene>
    <name evidence="2" type="ORF">KIV10_03545</name>
</gene>
<dbReference type="RefSeq" id="WP_214112101.1">
    <property type="nucleotide sequence ID" value="NZ_JAHCTB010000001.1"/>
</dbReference>
<protein>
    <recommendedName>
        <fullName evidence="4">Lipoprotein</fullName>
    </recommendedName>
</protein>
<evidence type="ECO:0000256" key="1">
    <source>
        <dbReference type="SAM" id="SignalP"/>
    </source>
</evidence>
<comment type="caution">
    <text evidence="2">The sequence shown here is derived from an EMBL/GenBank/DDBJ whole genome shotgun (WGS) entry which is preliminary data.</text>
</comment>
<reference evidence="2 3" key="1">
    <citation type="submission" date="2021-05" db="EMBL/GenBank/DDBJ databases">
        <title>Aequorivita echinoideorum JCM 30378 genome.</title>
        <authorList>
            <person name="Zhang H."/>
            <person name="Li C."/>
        </authorList>
    </citation>
    <scope>NUCLEOTIDE SEQUENCE [LARGE SCALE GENOMIC DNA]</scope>
    <source>
        <strain evidence="2 3">JCM30378</strain>
    </source>
</reference>
<evidence type="ECO:0000313" key="3">
    <source>
        <dbReference type="Proteomes" id="UP001297092"/>
    </source>
</evidence>
<dbReference type="EMBL" id="JAHCTB010000001">
    <property type="protein sequence ID" value="MBT0607246.1"/>
    <property type="molecule type" value="Genomic_DNA"/>
</dbReference>
<dbReference type="Proteomes" id="UP001297092">
    <property type="component" value="Unassembled WGS sequence"/>
</dbReference>
<sequence>MKYILILSILVLASCSSGQKKMAETIKFPLELSLKQTVTMDGTSITFNEVTEDSRCPTNVQCVWAGRAKVSVTIAESGKAPVEKKIILGETREGENDTKMVLKTGEYILQASELKPYPKDSNNEISGYVLEITKEDASEN</sequence>
<feature type="chain" id="PRO_5046192163" description="Lipoprotein" evidence="1">
    <location>
        <begin position="23"/>
        <end position="140"/>
    </location>
</feature>
<accession>A0ABS5S227</accession>
<dbReference type="PROSITE" id="PS51257">
    <property type="entry name" value="PROKAR_LIPOPROTEIN"/>
    <property type="match status" value="1"/>
</dbReference>
<keyword evidence="3" id="KW-1185">Reference proteome</keyword>
<organism evidence="2 3">
    <name type="scientific">Aequorivita echinoideorum</name>
    <dbReference type="NCBI Taxonomy" id="1549647"/>
    <lineage>
        <taxon>Bacteria</taxon>
        <taxon>Pseudomonadati</taxon>
        <taxon>Bacteroidota</taxon>
        <taxon>Flavobacteriia</taxon>
        <taxon>Flavobacteriales</taxon>
        <taxon>Flavobacteriaceae</taxon>
        <taxon>Aequorivita</taxon>
    </lineage>
</organism>
<name>A0ABS5S227_9FLAO</name>